<dbReference type="eggNOG" id="COG0661">
    <property type="taxonomic scope" value="Bacteria"/>
</dbReference>
<organism evidence="4 5">
    <name type="scientific">Eubacterium cellulosolvens (strain ATCC 43171 / JCM 9499 / 6)</name>
    <name type="common">Cillobacterium cellulosolvens</name>
    <dbReference type="NCBI Taxonomy" id="633697"/>
    <lineage>
        <taxon>Bacteria</taxon>
        <taxon>Bacillati</taxon>
        <taxon>Bacillota</taxon>
        <taxon>Clostridia</taxon>
        <taxon>Eubacteriales</taxon>
        <taxon>Eubacteriaceae</taxon>
        <taxon>Eubacterium</taxon>
    </lineage>
</organism>
<dbReference type="InterPro" id="IPR011009">
    <property type="entry name" value="Kinase-like_dom_sf"/>
</dbReference>
<keyword evidence="4" id="KW-0418">Kinase</keyword>
<dbReference type="InterPro" id="IPR004147">
    <property type="entry name" value="ABC1_dom"/>
</dbReference>
<dbReference type="SUPFAM" id="SSF56112">
    <property type="entry name" value="Protein kinase-like (PK-like)"/>
    <property type="match status" value="1"/>
</dbReference>
<dbReference type="EMBL" id="CM001487">
    <property type="protein sequence ID" value="EIM57495.1"/>
    <property type="molecule type" value="Genomic_DNA"/>
</dbReference>
<sequence length="534" mass="60444">MKKKKTPCGRAGDSASRLHEITEILKRNKVLSGVTPEKLRVITEELGPTYIKIGQIMSLHSDILPKEYCDELMKLNSDVTPMPFSDVVDVIEEAYGSSWNEIFSFLDPQPLGAASIAQVHRATLQNGDEVIVKVQRKDIYNTMARDIRLLHHAARLLPPVGGFKNLVDLNQVLEEMWRVAQEEMNFLKEADNIEEFTLCNRGINFIGFPRLYREYTTSQVLVQEYIDGYSISEKEALTDAGYDLPEIGAKLVDNYIKQVMEDGFFHADPHPGNIRVRDGKIIWIDMGMMGRLTHSDRRLLGEAIRGIANHDTMRVEKAVLALADFTRTPDRDRLYGDISDILAKYGDTDISDVDIASFVQDIMEAMKANHIRMPHGLSMLARSLAHIEGVLADISPEINMVEIAKTRMMSEYIDHFNLKDELTRTGSHLYRVAQKTIAIPELLEQILKEYANGQSHVNMELRSSARLAWLLRKLVQNIVIGMWVMALLISSSIICTTALKPRVFGMPFLGFAGYAIAIAIVLYLVTRHFITRPR</sequence>
<dbReference type="Proteomes" id="UP000005753">
    <property type="component" value="Chromosome"/>
</dbReference>
<dbReference type="OrthoDB" id="9795390at2"/>
<evidence type="ECO:0000256" key="2">
    <source>
        <dbReference type="SAM" id="Phobius"/>
    </source>
</evidence>
<name>I5AUM2_EUBC6</name>
<evidence type="ECO:0000256" key="1">
    <source>
        <dbReference type="ARBA" id="ARBA00009670"/>
    </source>
</evidence>
<dbReference type="GO" id="GO:0016301">
    <property type="term" value="F:kinase activity"/>
    <property type="evidence" value="ECO:0007669"/>
    <property type="project" value="UniProtKB-KW"/>
</dbReference>
<protein>
    <submittedName>
        <fullName evidence="4">Putative unusual protein kinase</fullName>
    </submittedName>
</protein>
<evidence type="ECO:0000259" key="3">
    <source>
        <dbReference type="Pfam" id="PF03109"/>
    </source>
</evidence>
<dbReference type="STRING" id="633697.EubceDRAFT1_1717"/>
<keyword evidence="2" id="KW-1133">Transmembrane helix</keyword>
<gene>
    <name evidence="4" type="ORF">EubceDRAFT1_1717</name>
</gene>
<accession>I5AUM2</accession>
<feature type="transmembrane region" description="Helical" evidence="2">
    <location>
        <begin position="505"/>
        <end position="525"/>
    </location>
</feature>
<evidence type="ECO:0000313" key="5">
    <source>
        <dbReference type="Proteomes" id="UP000005753"/>
    </source>
</evidence>
<dbReference type="AlphaFoldDB" id="I5AUM2"/>
<feature type="transmembrane region" description="Helical" evidence="2">
    <location>
        <begin position="474"/>
        <end position="499"/>
    </location>
</feature>
<feature type="domain" description="ABC1 atypical kinase-like" evidence="3">
    <location>
        <begin position="74"/>
        <end position="317"/>
    </location>
</feature>
<dbReference type="CDD" id="cd05121">
    <property type="entry name" value="ABC1_ADCK3-like"/>
    <property type="match status" value="1"/>
</dbReference>
<reference evidence="4 5" key="2">
    <citation type="submission" date="2012-02" db="EMBL/GenBank/DDBJ databases">
        <title>Improved High-Quality Draft sequence of Eubacterium cellulosolvens 6.</title>
        <authorList>
            <consortium name="US DOE Joint Genome Institute"/>
            <person name="Lucas S."/>
            <person name="Han J."/>
            <person name="Lapidus A."/>
            <person name="Cheng J.-F."/>
            <person name="Goodwin L."/>
            <person name="Pitluck S."/>
            <person name="Peters L."/>
            <person name="Mikhailova N."/>
            <person name="Gu W."/>
            <person name="Detter J.C."/>
            <person name="Han C."/>
            <person name="Tapia R."/>
            <person name="Land M."/>
            <person name="Hauser L."/>
            <person name="Kyrpides N."/>
            <person name="Ivanova N."/>
            <person name="Pagani I."/>
            <person name="Johnson E."/>
            <person name="Mukhopadhyay B."/>
            <person name="Anderson I."/>
            <person name="Woyke T."/>
        </authorList>
    </citation>
    <scope>NUCLEOTIDE SEQUENCE [LARGE SCALE GENOMIC DNA]</scope>
    <source>
        <strain evidence="4 5">6</strain>
    </source>
</reference>
<dbReference type="PANTHER" id="PTHR10566">
    <property type="entry name" value="CHAPERONE-ACTIVITY OF BC1 COMPLEX CABC1 -RELATED"/>
    <property type="match status" value="1"/>
</dbReference>
<keyword evidence="2" id="KW-0472">Membrane</keyword>
<dbReference type="HOGENOM" id="CLU_006533_0_2_9"/>
<keyword evidence="5" id="KW-1185">Reference proteome</keyword>
<dbReference type="Pfam" id="PF03109">
    <property type="entry name" value="ABC1"/>
    <property type="match status" value="1"/>
</dbReference>
<keyword evidence="4" id="KW-0808">Transferase</keyword>
<reference evidence="4 5" key="1">
    <citation type="submission" date="2010-08" db="EMBL/GenBank/DDBJ databases">
        <authorList>
            <consortium name="US DOE Joint Genome Institute (JGI-PGF)"/>
            <person name="Lucas S."/>
            <person name="Copeland A."/>
            <person name="Lapidus A."/>
            <person name="Cheng J.-F."/>
            <person name="Bruce D."/>
            <person name="Goodwin L."/>
            <person name="Pitluck S."/>
            <person name="Land M.L."/>
            <person name="Hauser L."/>
            <person name="Chang Y.-J."/>
            <person name="Anderson I.J."/>
            <person name="Johnson E."/>
            <person name="Mulhopadhyay B."/>
            <person name="Kyrpides N."/>
            <person name="Woyke T.J."/>
        </authorList>
    </citation>
    <scope>NUCLEOTIDE SEQUENCE [LARGE SCALE GENOMIC DNA]</scope>
    <source>
        <strain evidence="4 5">6</strain>
    </source>
</reference>
<comment type="similarity">
    <text evidence="1">Belongs to the protein kinase superfamily. ADCK protein kinase family.</text>
</comment>
<proteinExistence type="inferred from homology"/>
<dbReference type="PANTHER" id="PTHR10566:SF113">
    <property type="entry name" value="PROTEIN ACTIVITY OF BC1 COMPLEX KINASE 7, CHLOROPLASTIC"/>
    <property type="match status" value="1"/>
</dbReference>
<dbReference type="InterPro" id="IPR050154">
    <property type="entry name" value="UbiB_kinase"/>
</dbReference>
<evidence type="ECO:0000313" key="4">
    <source>
        <dbReference type="EMBL" id="EIM57495.1"/>
    </source>
</evidence>
<keyword evidence="2" id="KW-0812">Transmembrane</keyword>